<dbReference type="EMBL" id="BAABCQ010000009">
    <property type="protein sequence ID" value="GAA3957210.1"/>
    <property type="molecule type" value="Genomic_DNA"/>
</dbReference>
<keyword evidence="3" id="KW-1185">Reference proteome</keyword>
<name>A0ABP7NZR9_9ACTN</name>
<evidence type="ECO:0000313" key="2">
    <source>
        <dbReference type="EMBL" id="GAA3957210.1"/>
    </source>
</evidence>
<dbReference type="CDD" id="cd14724">
    <property type="entry name" value="ZIP_Gal4-like_1"/>
    <property type="match status" value="1"/>
</dbReference>
<sequence length="312" mass="33436">MSAPLVINTTDGSCWTRRTVTSGGVALYALADVCSCPEFVMATLAELAERGIVGSADVLPMPVGPESQAPRPVSLTEEQIEKLTAAGNRAVNDLVHDDLCACDAWPGRCLSSGGFFQGYWDWGYLETAVRAVLGVWQSMRAGDRVTELEAALYTEQAQGRTLLEQRNAHAKELLKLRTRVAELEARLAEYERPADVPETALAQVQAVLLAHYDGLPRPDMAVGLLLTNLRAELLAAPTGDSYPPALPWAALLDHEDLTDFLDELAASAITHAPAETALAEVEKTCGTWRLIAEAQHAHNTAPGPNAEAGEAS</sequence>
<comment type="caution">
    <text evidence="2">The sequence shown here is derived from an EMBL/GenBank/DDBJ whole genome shotgun (WGS) entry which is preliminary data.</text>
</comment>
<evidence type="ECO:0000256" key="1">
    <source>
        <dbReference type="SAM" id="Coils"/>
    </source>
</evidence>
<reference evidence="3" key="1">
    <citation type="journal article" date="2019" name="Int. J. Syst. Evol. Microbiol.">
        <title>The Global Catalogue of Microorganisms (GCM) 10K type strain sequencing project: providing services to taxonomists for standard genome sequencing and annotation.</title>
        <authorList>
            <consortium name="The Broad Institute Genomics Platform"/>
            <consortium name="The Broad Institute Genome Sequencing Center for Infectious Disease"/>
            <person name="Wu L."/>
            <person name="Ma J."/>
        </authorList>
    </citation>
    <scope>NUCLEOTIDE SEQUENCE [LARGE SCALE GENOMIC DNA]</scope>
    <source>
        <strain evidence="3">JCM 17027</strain>
    </source>
</reference>
<organism evidence="2 3">
    <name type="scientific">Streptomyces marokkonensis</name>
    <dbReference type="NCBI Taxonomy" id="324855"/>
    <lineage>
        <taxon>Bacteria</taxon>
        <taxon>Bacillati</taxon>
        <taxon>Actinomycetota</taxon>
        <taxon>Actinomycetes</taxon>
        <taxon>Kitasatosporales</taxon>
        <taxon>Streptomycetaceae</taxon>
        <taxon>Streptomyces</taxon>
    </lineage>
</organism>
<dbReference type="RefSeq" id="WP_345589190.1">
    <property type="nucleotide sequence ID" value="NZ_BAABCQ010000009.1"/>
</dbReference>
<gene>
    <name evidence="2" type="ORF">GCM10022384_07830</name>
</gene>
<accession>A0ABP7NZR9</accession>
<dbReference type="Proteomes" id="UP001500034">
    <property type="component" value="Unassembled WGS sequence"/>
</dbReference>
<keyword evidence="1" id="KW-0175">Coiled coil</keyword>
<evidence type="ECO:0000313" key="3">
    <source>
        <dbReference type="Proteomes" id="UP001500034"/>
    </source>
</evidence>
<proteinExistence type="predicted"/>
<feature type="coiled-coil region" evidence="1">
    <location>
        <begin position="166"/>
        <end position="193"/>
    </location>
</feature>
<protein>
    <submittedName>
        <fullName evidence="2">Uncharacterized protein</fullName>
    </submittedName>
</protein>